<dbReference type="GO" id="GO:0051539">
    <property type="term" value="F:4 iron, 4 sulfur cluster binding"/>
    <property type="evidence" value="ECO:0007669"/>
    <property type="project" value="UniProtKB-KW"/>
</dbReference>
<dbReference type="GO" id="GO:0046872">
    <property type="term" value="F:metal ion binding"/>
    <property type="evidence" value="ECO:0007669"/>
    <property type="project" value="UniProtKB-KW"/>
</dbReference>
<keyword evidence="5" id="KW-0378">Hydrolase</keyword>
<evidence type="ECO:0000256" key="1">
    <source>
        <dbReference type="ARBA" id="ARBA00022485"/>
    </source>
</evidence>
<keyword evidence="9" id="KW-0411">Iron-sulfur</keyword>
<dbReference type="GO" id="GO:0006281">
    <property type="term" value="P:DNA repair"/>
    <property type="evidence" value="ECO:0007669"/>
    <property type="project" value="UniProtKB-KW"/>
</dbReference>
<dbReference type="PANTHER" id="PTHR11472:SF34">
    <property type="entry name" value="REGULATOR OF TELOMERE ELONGATION HELICASE 1"/>
    <property type="match status" value="1"/>
</dbReference>
<gene>
    <name evidence="15" type="ORF">FHS03_001361</name>
</gene>
<evidence type="ECO:0000256" key="6">
    <source>
        <dbReference type="ARBA" id="ARBA00022806"/>
    </source>
</evidence>
<dbReference type="GO" id="GO:0003678">
    <property type="term" value="F:DNA helicase activity"/>
    <property type="evidence" value="ECO:0007669"/>
    <property type="project" value="InterPro"/>
</dbReference>
<evidence type="ECO:0000256" key="11">
    <source>
        <dbReference type="ARBA" id="ARBA00023204"/>
    </source>
</evidence>
<keyword evidence="16" id="KW-1185">Reference proteome</keyword>
<dbReference type="InterPro" id="IPR011604">
    <property type="entry name" value="PDDEXK-like_dom_sf"/>
</dbReference>
<dbReference type="InterPro" id="IPR006555">
    <property type="entry name" value="ATP-dep_Helicase_C"/>
</dbReference>
<accession>A0A7W5B8U3</accession>
<dbReference type="SMART" id="SM00488">
    <property type="entry name" value="DEXDc2"/>
    <property type="match status" value="1"/>
</dbReference>
<sequence>MDGISYTAAVRALCEFTAKVGDLDLRFTPAPTAQEGIAGHAVVSGRRDDDYEREVSLSGEFGALRVRGRADGYDPRQNQLEEIKTYRGDLAKMPANHRALHWAQLKIYGHLLCQARGLDTLRLALVYFDIGSQKETLLREEMDATALRVFWEEQCGRFLAWAEQEMAHRALRDEQLKAMRFPHGEFRPGQRQLAEAMYRSSARGCALLAQAPTGIGKSVGSLFPLLKASAEHGLDKVFFLAAKTSGRRMALDAAASITRGAPLLPLRTLELAARNTACEHPDKACHGESCPLAAGFYDRLPAARAAAARTTMLERATVREIALAHGVCPYYLQMELVRWADVVVGDYNYYFDISAMLYSLTQLNGWKVAVLADEAHNMVSRARKMYSAELDHTSLRLLRKSAPEALKKPLDKVHRQWLALEKEQDGAYQGYPTLPEKFMGALQAASNAIGDYMAEHPAWFDAEVLEFYFLALHFARLAESFGEHSLFDISKGEGGRAGSLLCIRNIVPAPFLKARFEAAHACALFSATLSPWNYFSDTLGMPDNTAWIDVESPFAAEQLAVRVASHISTRYQHRERSLAPIARLMGEQYASQPGNYLAFFSSFDYMDKAADLFCAEYPQVPVWRQPRRMDETEREAFLARFREDGRGIGFAVLGGSFGEGIDLPGARLIGAFIATLGLPQINPVNEQIRQRMDAIFGAGYDYTYLYPGLQKVVQAAGRVIRTTSDRGTVHLIDDRFARPEVRQLLPAWWQVA</sequence>
<dbReference type="SUPFAM" id="SSF52540">
    <property type="entry name" value="P-loop containing nucleoside triphosphate hydrolases"/>
    <property type="match status" value="2"/>
</dbReference>
<dbReference type="InterPro" id="IPR006554">
    <property type="entry name" value="Helicase-like_DEXD_c2"/>
</dbReference>
<evidence type="ECO:0000256" key="10">
    <source>
        <dbReference type="ARBA" id="ARBA00023125"/>
    </source>
</evidence>
<evidence type="ECO:0000256" key="4">
    <source>
        <dbReference type="ARBA" id="ARBA00022763"/>
    </source>
</evidence>
<dbReference type="Gene3D" id="1.10.30.20">
    <property type="entry name" value="Bacterial XPD DNA helicase, FeS cluster domain"/>
    <property type="match status" value="1"/>
</dbReference>
<keyword evidence="10" id="KW-0238">DNA-binding</keyword>
<evidence type="ECO:0000313" key="16">
    <source>
        <dbReference type="Proteomes" id="UP000541535"/>
    </source>
</evidence>
<organism evidence="15 16">
    <name type="scientific">Pseudoduganella violacea</name>
    <dbReference type="NCBI Taxonomy" id="1715466"/>
    <lineage>
        <taxon>Bacteria</taxon>
        <taxon>Pseudomonadati</taxon>
        <taxon>Pseudomonadota</taxon>
        <taxon>Betaproteobacteria</taxon>
        <taxon>Burkholderiales</taxon>
        <taxon>Oxalobacteraceae</taxon>
        <taxon>Telluria group</taxon>
        <taxon>Pseudoduganella</taxon>
    </lineage>
</organism>
<keyword evidence="8" id="KW-0408">Iron</keyword>
<dbReference type="Pfam" id="PF06733">
    <property type="entry name" value="DEAD_2"/>
    <property type="match status" value="1"/>
</dbReference>
<name>A0A7W5B8U3_9BURK</name>
<proteinExistence type="inferred from homology"/>
<comment type="caution">
    <text evidence="15">The sequence shown here is derived from an EMBL/GenBank/DDBJ whole genome shotgun (WGS) entry which is preliminary data.</text>
</comment>
<evidence type="ECO:0000256" key="8">
    <source>
        <dbReference type="ARBA" id="ARBA00023004"/>
    </source>
</evidence>
<dbReference type="RefSeq" id="WP_221208065.1">
    <property type="nucleotide sequence ID" value="NZ_JACHXD010000003.1"/>
</dbReference>
<dbReference type="InterPro" id="IPR010614">
    <property type="entry name" value="RAD3-like_helicase_DEAD"/>
</dbReference>
<evidence type="ECO:0000256" key="3">
    <source>
        <dbReference type="ARBA" id="ARBA00022741"/>
    </source>
</evidence>
<keyword evidence="7" id="KW-0067">ATP-binding</keyword>
<dbReference type="GO" id="GO:0003677">
    <property type="term" value="F:DNA binding"/>
    <property type="evidence" value="ECO:0007669"/>
    <property type="project" value="UniProtKB-KW"/>
</dbReference>
<protein>
    <submittedName>
        <fullName evidence="15">Rad3-related DNA helicase</fullName>
    </submittedName>
</protein>
<comment type="similarity">
    <text evidence="13">Belongs to the helicase family. DinG subfamily.</text>
</comment>
<feature type="domain" description="Helicase ATP-binding" evidence="14">
    <location>
        <begin position="176"/>
        <end position="427"/>
    </location>
</feature>
<dbReference type="InterPro" id="IPR027417">
    <property type="entry name" value="P-loop_NTPase"/>
</dbReference>
<keyword evidence="2" id="KW-0479">Metal-binding</keyword>
<dbReference type="PANTHER" id="PTHR11472">
    <property type="entry name" value="DNA REPAIR DEAD HELICASE RAD3/XP-D SUBFAMILY MEMBER"/>
    <property type="match status" value="1"/>
</dbReference>
<dbReference type="Proteomes" id="UP000541535">
    <property type="component" value="Unassembled WGS sequence"/>
</dbReference>
<dbReference type="EMBL" id="JACHXD010000003">
    <property type="protein sequence ID" value="MBB3118330.1"/>
    <property type="molecule type" value="Genomic_DNA"/>
</dbReference>
<dbReference type="Pfam" id="PF13307">
    <property type="entry name" value="Helicase_C_2"/>
    <property type="match status" value="1"/>
</dbReference>
<dbReference type="InterPro" id="IPR014013">
    <property type="entry name" value="Helic_SF1/SF2_ATP-bd_DinG/Rad3"/>
</dbReference>
<keyword evidence="6 15" id="KW-0347">Helicase</keyword>
<keyword evidence="3" id="KW-0547">Nucleotide-binding</keyword>
<dbReference type="Gene3D" id="3.40.50.300">
    <property type="entry name" value="P-loop containing nucleotide triphosphate hydrolases"/>
    <property type="match status" value="2"/>
</dbReference>
<evidence type="ECO:0000256" key="7">
    <source>
        <dbReference type="ARBA" id="ARBA00022840"/>
    </source>
</evidence>
<dbReference type="Gene3D" id="1.10.275.40">
    <property type="match status" value="1"/>
</dbReference>
<dbReference type="SMART" id="SM00491">
    <property type="entry name" value="HELICc2"/>
    <property type="match status" value="1"/>
</dbReference>
<keyword evidence="12" id="KW-0413">Isomerase</keyword>
<keyword evidence="11" id="KW-0234">DNA repair</keyword>
<dbReference type="Gene3D" id="3.90.320.10">
    <property type="match status" value="1"/>
</dbReference>
<evidence type="ECO:0000256" key="5">
    <source>
        <dbReference type="ARBA" id="ARBA00022801"/>
    </source>
</evidence>
<dbReference type="InterPro" id="IPR042493">
    <property type="entry name" value="XPD_DNA_FeS"/>
</dbReference>
<evidence type="ECO:0000259" key="14">
    <source>
        <dbReference type="PROSITE" id="PS51193"/>
    </source>
</evidence>
<dbReference type="PROSITE" id="PS51193">
    <property type="entry name" value="HELICASE_ATP_BIND_2"/>
    <property type="match status" value="1"/>
</dbReference>
<evidence type="ECO:0000313" key="15">
    <source>
        <dbReference type="EMBL" id="MBB3118330.1"/>
    </source>
</evidence>
<evidence type="ECO:0000256" key="12">
    <source>
        <dbReference type="ARBA" id="ARBA00023235"/>
    </source>
</evidence>
<dbReference type="GO" id="GO:0016818">
    <property type="term" value="F:hydrolase activity, acting on acid anhydrides, in phosphorus-containing anhydrides"/>
    <property type="evidence" value="ECO:0007669"/>
    <property type="project" value="InterPro"/>
</dbReference>
<dbReference type="GO" id="GO:0005524">
    <property type="term" value="F:ATP binding"/>
    <property type="evidence" value="ECO:0007669"/>
    <property type="project" value="UniProtKB-KW"/>
</dbReference>
<evidence type="ECO:0000256" key="9">
    <source>
        <dbReference type="ARBA" id="ARBA00023014"/>
    </source>
</evidence>
<keyword evidence="1" id="KW-0004">4Fe-4S</keyword>
<evidence type="ECO:0000256" key="13">
    <source>
        <dbReference type="ARBA" id="ARBA00038058"/>
    </source>
</evidence>
<dbReference type="AlphaFoldDB" id="A0A7W5B8U3"/>
<keyword evidence="4" id="KW-0227">DNA damage</keyword>
<dbReference type="InterPro" id="IPR045028">
    <property type="entry name" value="DinG/Rad3-like"/>
</dbReference>
<reference evidence="15 16" key="1">
    <citation type="submission" date="2020-08" db="EMBL/GenBank/DDBJ databases">
        <title>Genomic Encyclopedia of Type Strains, Phase III (KMG-III): the genomes of soil and plant-associated and newly described type strains.</title>
        <authorList>
            <person name="Whitman W."/>
        </authorList>
    </citation>
    <scope>NUCLEOTIDE SEQUENCE [LARGE SCALE GENOMIC DNA]</scope>
    <source>
        <strain evidence="15 16">CECT 8897</strain>
    </source>
</reference>
<evidence type="ECO:0000256" key="2">
    <source>
        <dbReference type="ARBA" id="ARBA00022723"/>
    </source>
</evidence>